<dbReference type="Proteomes" id="UP000281372">
    <property type="component" value="Unassembled WGS sequence"/>
</dbReference>
<feature type="region of interest" description="Disordered" evidence="1">
    <location>
        <begin position="24"/>
        <end position="64"/>
    </location>
</feature>
<comment type="caution">
    <text evidence="2">The sequence shown here is derived from an EMBL/GenBank/DDBJ whole genome shotgun (WGS) entry which is preliminary data.</text>
</comment>
<feature type="compositionally biased region" description="Polar residues" evidence="1">
    <location>
        <begin position="24"/>
        <end position="47"/>
    </location>
</feature>
<dbReference type="EMBL" id="RBOW01000717">
    <property type="protein sequence ID" value="RMN24372.1"/>
    <property type="molecule type" value="Genomic_DNA"/>
</dbReference>
<evidence type="ECO:0000313" key="2">
    <source>
        <dbReference type="EMBL" id="RMN24372.1"/>
    </source>
</evidence>
<sequence length="89" mass="9696">MMQIRNSHLYSASRLVQNTFNASSTKEAANTIAKNNESAALSATQTARTHEGDSKGKSSNGSQSHLRSMRYAAYLAGSAYLYDKTVNDF</sequence>
<reference evidence="2 3" key="1">
    <citation type="submission" date="2018-08" db="EMBL/GenBank/DDBJ databases">
        <title>Recombination of ecologically and evolutionarily significant loci maintains genetic cohesion in the Pseudomonas syringae species complex.</title>
        <authorList>
            <person name="Dillon M."/>
            <person name="Thakur S."/>
            <person name="Almeida R.N.D."/>
            <person name="Weir B.S."/>
            <person name="Guttman D.S."/>
        </authorList>
    </citation>
    <scope>NUCLEOTIDE SEQUENCE [LARGE SCALE GENOMIC DNA]</scope>
    <source>
        <strain evidence="2 3">ICMP 2821</strain>
    </source>
</reference>
<evidence type="ECO:0000256" key="1">
    <source>
        <dbReference type="SAM" id="MobiDB-lite"/>
    </source>
</evidence>
<gene>
    <name evidence="2" type="ORF">ALQ64_05402</name>
</gene>
<accession>A0A3M3KMN1</accession>
<name>A0A3M3KMN1_PSECA</name>
<proteinExistence type="predicted"/>
<feature type="non-terminal residue" evidence="2">
    <location>
        <position position="89"/>
    </location>
</feature>
<organism evidence="2 3">
    <name type="scientific">Pseudomonas cannabina</name>
    <dbReference type="NCBI Taxonomy" id="86840"/>
    <lineage>
        <taxon>Bacteria</taxon>
        <taxon>Pseudomonadati</taxon>
        <taxon>Pseudomonadota</taxon>
        <taxon>Gammaproteobacteria</taxon>
        <taxon>Pseudomonadales</taxon>
        <taxon>Pseudomonadaceae</taxon>
        <taxon>Pseudomonas</taxon>
    </lineage>
</organism>
<evidence type="ECO:0000313" key="3">
    <source>
        <dbReference type="Proteomes" id="UP000281372"/>
    </source>
</evidence>
<dbReference type="AlphaFoldDB" id="A0A3M3KMN1"/>
<protein>
    <submittedName>
        <fullName evidence="2">Type III effector HopG1</fullName>
    </submittedName>
</protein>